<keyword evidence="3" id="KW-0670">Pyruvate</keyword>
<dbReference type="OrthoDB" id="134985at2"/>
<dbReference type="InterPro" id="IPR051677">
    <property type="entry name" value="AfsR-DnrI-RedD_regulator"/>
</dbReference>
<comment type="caution">
    <text evidence="3">The sequence shown here is derived from an EMBL/GenBank/DDBJ whole genome shotgun (WGS) entry which is preliminary data.</text>
</comment>
<dbReference type="Proteomes" id="UP000245081">
    <property type="component" value="Unassembled WGS sequence"/>
</dbReference>
<dbReference type="InterPro" id="IPR016032">
    <property type="entry name" value="Sig_transdc_resp-reg_C-effctor"/>
</dbReference>
<dbReference type="AlphaFoldDB" id="A0A2R5FAD2"/>
<evidence type="ECO:0000313" key="3">
    <source>
        <dbReference type="EMBL" id="GBG15157.1"/>
    </source>
</evidence>
<dbReference type="EMBL" id="BDOQ01000013">
    <property type="protein sequence ID" value="GBG15157.1"/>
    <property type="molecule type" value="Genomic_DNA"/>
</dbReference>
<reference evidence="3 4" key="1">
    <citation type="journal article" date="2018" name="Environ. Microbiol.">
        <title>Isolation and genomic characterization of Novimethylophilus kurashikiensis gen. nov. sp. nov., a new lanthanide-dependent methylotrophic species of Methylophilaceae.</title>
        <authorList>
            <person name="Lv H."/>
            <person name="Sahin N."/>
            <person name="Tani A."/>
        </authorList>
    </citation>
    <scope>NUCLEOTIDE SEQUENCE [LARGE SCALE GENOMIC DNA]</scope>
    <source>
        <strain evidence="3 4">La2-4</strain>
    </source>
</reference>
<dbReference type="Pfam" id="PF03704">
    <property type="entry name" value="BTAD"/>
    <property type="match status" value="1"/>
</dbReference>
<protein>
    <submittedName>
        <fullName evidence="3">Probable chorismate pyruvate-lyase</fullName>
    </submittedName>
</protein>
<dbReference type="GO" id="GO:0006355">
    <property type="term" value="P:regulation of DNA-templated transcription"/>
    <property type="evidence" value="ECO:0007669"/>
    <property type="project" value="InterPro"/>
</dbReference>
<evidence type="ECO:0000256" key="1">
    <source>
        <dbReference type="PROSITE-ProRule" id="PRU00339"/>
    </source>
</evidence>
<dbReference type="InterPro" id="IPR036388">
    <property type="entry name" value="WH-like_DNA-bd_sf"/>
</dbReference>
<organism evidence="3 4">
    <name type="scientific">Novimethylophilus kurashikiensis</name>
    <dbReference type="NCBI Taxonomy" id="1825523"/>
    <lineage>
        <taxon>Bacteria</taxon>
        <taxon>Pseudomonadati</taxon>
        <taxon>Pseudomonadota</taxon>
        <taxon>Betaproteobacteria</taxon>
        <taxon>Nitrosomonadales</taxon>
        <taxon>Methylophilaceae</taxon>
        <taxon>Novimethylophilus</taxon>
    </lineage>
</organism>
<evidence type="ECO:0000313" key="4">
    <source>
        <dbReference type="Proteomes" id="UP000245081"/>
    </source>
</evidence>
<dbReference type="PROSITE" id="PS50005">
    <property type="entry name" value="TPR"/>
    <property type="match status" value="1"/>
</dbReference>
<dbReference type="Gene3D" id="1.25.40.10">
    <property type="entry name" value="Tetratricopeptide repeat domain"/>
    <property type="match status" value="1"/>
</dbReference>
<gene>
    <name evidence="3" type="ORF">NMK_2760</name>
</gene>
<dbReference type="InterPro" id="IPR011990">
    <property type="entry name" value="TPR-like_helical_dom_sf"/>
</dbReference>
<dbReference type="SUPFAM" id="SSF48452">
    <property type="entry name" value="TPR-like"/>
    <property type="match status" value="1"/>
</dbReference>
<proteinExistence type="predicted"/>
<name>A0A2R5FAD2_9PROT</name>
<evidence type="ECO:0000259" key="2">
    <source>
        <dbReference type="SMART" id="SM01043"/>
    </source>
</evidence>
<dbReference type="SMART" id="SM01043">
    <property type="entry name" value="BTAD"/>
    <property type="match status" value="1"/>
</dbReference>
<dbReference type="PANTHER" id="PTHR35807">
    <property type="entry name" value="TRANSCRIPTIONAL REGULATOR REDD-RELATED"/>
    <property type="match status" value="1"/>
</dbReference>
<dbReference type="PANTHER" id="PTHR35807:SF2">
    <property type="entry name" value="TRANSCRIPTIONAL ACTIVATOR DOMAIN"/>
    <property type="match status" value="1"/>
</dbReference>
<dbReference type="SUPFAM" id="SSF46894">
    <property type="entry name" value="C-terminal effector domain of the bipartite response regulators"/>
    <property type="match status" value="1"/>
</dbReference>
<keyword evidence="3" id="KW-0456">Lyase</keyword>
<dbReference type="InterPro" id="IPR005158">
    <property type="entry name" value="BTAD"/>
</dbReference>
<dbReference type="GO" id="GO:0003677">
    <property type="term" value="F:DNA binding"/>
    <property type="evidence" value="ECO:0007669"/>
    <property type="project" value="InterPro"/>
</dbReference>
<keyword evidence="4" id="KW-1185">Reference proteome</keyword>
<dbReference type="InterPro" id="IPR019734">
    <property type="entry name" value="TPR_rpt"/>
</dbReference>
<sequence length="261" mass="29506">MVSELRKLKPTQRIRIQVFGAFLIEQDGQQLDMEGLGYSKPIELLKFLIAYGGHNVSTDFIVSKLWSDSDGDHAKNSFDGTLHRLRKILGCRDALVLNSGLLSINEKICWLDLWIFDRLAIEVEEELRNALSQEQMRDYTHKLLGIVRGPCLWLSSDSPWVYIIQEKTKTRFLRLVLGLGAALESAKQYDEAILLYSTALEYYPLAEEVCLKLVKARIEQGLCAEAIMVFRKFSHVLSESLGLGPSKAMQQVISGIMPAKS</sequence>
<dbReference type="GO" id="GO:0016829">
    <property type="term" value="F:lyase activity"/>
    <property type="evidence" value="ECO:0007669"/>
    <property type="project" value="UniProtKB-KW"/>
</dbReference>
<accession>A0A2R5FAD2</accession>
<feature type="domain" description="Bacterial transcriptional activator" evidence="2">
    <location>
        <begin position="111"/>
        <end position="257"/>
    </location>
</feature>
<feature type="repeat" description="TPR" evidence="1">
    <location>
        <begin position="173"/>
        <end position="206"/>
    </location>
</feature>
<dbReference type="Gene3D" id="1.10.10.10">
    <property type="entry name" value="Winged helix-like DNA-binding domain superfamily/Winged helix DNA-binding domain"/>
    <property type="match status" value="1"/>
</dbReference>
<keyword evidence="1" id="KW-0802">TPR repeat</keyword>
<dbReference type="RefSeq" id="WP_109016310.1">
    <property type="nucleotide sequence ID" value="NZ_BDOQ01000013.1"/>
</dbReference>